<accession>A0A376H338</accession>
<proteinExistence type="predicted"/>
<keyword evidence="2" id="KW-1185">Reference proteome</keyword>
<dbReference type="InterPro" id="IPR017853">
    <property type="entry name" value="GH"/>
</dbReference>
<dbReference type="AlphaFoldDB" id="A0A376H338"/>
<dbReference type="EMBL" id="UFYW01000001">
    <property type="protein sequence ID" value="STD83574.1"/>
    <property type="molecule type" value="Genomic_DNA"/>
</dbReference>
<evidence type="ECO:0000313" key="1">
    <source>
        <dbReference type="EMBL" id="STD83574.1"/>
    </source>
</evidence>
<evidence type="ECO:0008006" key="3">
    <source>
        <dbReference type="Google" id="ProtNLM"/>
    </source>
</evidence>
<dbReference type="Pfam" id="PF22612">
    <property type="entry name" value="GH113"/>
    <property type="match status" value="1"/>
</dbReference>
<protein>
    <recommendedName>
        <fullName evidence="3">1,4-beta-xylanase</fullName>
    </recommendedName>
</protein>
<dbReference type="RefSeq" id="WP_060815430.1">
    <property type="nucleotide sequence ID" value="NZ_JBHULA010000027.1"/>
</dbReference>
<evidence type="ECO:0000313" key="2">
    <source>
        <dbReference type="Proteomes" id="UP000254807"/>
    </source>
</evidence>
<sequence length="313" mass="36711">METINGITFGFMSQRGDWQDPMSRESLRMMKEELAASHVILPITVTQAHPQSTKIDWQSDNVLIDAEVKGMIAYAQGIGLKVILKPMVNVADGTWRAHINFFDYDVPCEPTWSQWFDSYREYLNHYAKLAEETGCVMLVIGCELVNSDRREAQWRETISQIRQHYNGLLTYNCDKYQENNLTWWDAVDVISSSGYYPIDKWEQELDRIEQVVNHYQKPFFFCEVGCPSREGSQYLPNDWSFSGEVSMIAQSRWFEKMFTACDKRNWIQGFGIWDWRARLYSREMALKDDDYGVYGKPAAAIIREFYKSTKQYI</sequence>
<dbReference type="InterPro" id="IPR055151">
    <property type="entry name" value="GH113"/>
</dbReference>
<name>A0A376H338_ENTGA</name>
<dbReference type="Gene3D" id="3.20.20.80">
    <property type="entry name" value="Glycosidases"/>
    <property type="match status" value="1"/>
</dbReference>
<reference evidence="1 2" key="1">
    <citation type="submission" date="2018-06" db="EMBL/GenBank/DDBJ databases">
        <authorList>
            <consortium name="Pathogen Informatics"/>
            <person name="Doyle S."/>
        </authorList>
    </citation>
    <scope>NUCLEOTIDE SEQUENCE [LARGE SCALE GENOMIC DNA]</scope>
    <source>
        <strain evidence="1 2">NCTC12360</strain>
    </source>
</reference>
<gene>
    <name evidence="1" type="ORF">NCTC12360_02041</name>
</gene>
<organism evidence="1 2">
    <name type="scientific">Enterococcus gallinarum</name>
    <dbReference type="NCBI Taxonomy" id="1353"/>
    <lineage>
        <taxon>Bacteria</taxon>
        <taxon>Bacillati</taxon>
        <taxon>Bacillota</taxon>
        <taxon>Bacilli</taxon>
        <taxon>Lactobacillales</taxon>
        <taxon>Enterococcaceae</taxon>
        <taxon>Enterococcus</taxon>
    </lineage>
</organism>
<dbReference type="SUPFAM" id="SSF51445">
    <property type="entry name" value="(Trans)glycosidases"/>
    <property type="match status" value="1"/>
</dbReference>
<dbReference type="Proteomes" id="UP000254807">
    <property type="component" value="Unassembled WGS sequence"/>
</dbReference>
<dbReference type="OrthoDB" id="9773531at2"/>